<gene>
    <name evidence="2" type="ORF">GCM10009763_00060</name>
</gene>
<feature type="region of interest" description="Disordered" evidence="1">
    <location>
        <begin position="39"/>
        <end position="59"/>
    </location>
</feature>
<protein>
    <submittedName>
        <fullName evidence="2">Uncharacterized protein</fullName>
    </submittedName>
</protein>
<organism evidence="2 3">
    <name type="scientific">Dermacoccus profundi</name>
    <dbReference type="NCBI Taxonomy" id="322602"/>
    <lineage>
        <taxon>Bacteria</taxon>
        <taxon>Bacillati</taxon>
        <taxon>Actinomycetota</taxon>
        <taxon>Actinomycetes</taxon>
        <taxon>Micrococcales</taxon>
        <taxon>Dermacoccaceae</taxon>
        <taxon>Dermacoccus</taxon>
    </lineage>
</organism>
<feature type="compositionally biased region" description="Polar residues" evidence="1">
    <location>
        <begin position="49"/>
        <end position="59"/>
    </location>
</feature>
<evidence type="ECO:0000313" key="2">
    <source>
        <dbReference type="EMBL" id="GAA1555070.1"/>
    </source>
</evidence>
<dbReference type="Proteomes" id="UP001500350">
    <property type="component" value="Unassembled WGS sequence"/>
</dbReference>
<evidence type="ECO:0000313" key="3">
    <source>
        <dbReference type="Proteomes" id="UP001500350"/>
    </source>
</evidence>
<keyword evidence="3" id="KW-1185">Reference proteome</keyword>
<feature type="region of interest" description="Disordered" evidence="1">
    <location>
        <begin position="1"/>
        <end position="27"/>
    </location>
</feature>
<sequence length="59" mass="6258">MTPARTRRGIGMPSSLRGSNSPGVWGRAGRLVTTVEPAPDSPLRLCSEEATNTPPKIVQ</sequence>
<name>A0ABN2CBK6_9MICO</name>
<proteinExistence type="predicted"/>
<dbReference type="EMBL" id="BAAANW010000001">
    <property type="protein sequence ID" value="GAA1555070.1"/>
    <property type="molecule type" value="Genomic_DNA"/>
</dbReference>
<accession>A0ABN2CBK6</accession>
<evidence type="ECO:0000256" key="1">
    <source>
        <dbReference type="SAM" id="MobiDB-lite"/>
    </source>
</evidence>
<reference evidence="2 3" key="1">
    <citation type="journal article" date="2019" name="Int. J. Syst. Evol. Microbiol.">
        <title>The Global Catalogue of Microorganisms (GCM) 10K type strain sequencing project: providing services to taxonomists for standard genome sequencing and annotation.</title>
        <authorList>
            <consortium name="The Broad Institute Genomics Platform"/>
            <consortium name="The Broad Institute Genome Sequencing Center for Infectious Disease"/>
            <person name="Wu L."/>
            <person name="Ma J."/>
        </authorList>
    </citation>
    <scope>NUCLEOTIDE SEQUENCE [LARGE SCALE GENOMIC DNA]</scope>
    <source>
        <strain evidence="2 3">JCM 14589</strain>
    </source>
</reference>
<comment type="caution">
    <text evidence="2">The sequence shown here is derived from an EMBL/GenBank/DDBJ whole genome shotgun (WGS) entry which is preliminary data.</text>
</comment>